<gene>
    <name evidence="1" type="ORF">WKI58_21315</name>
</gene>
<proteinExistence type="predicted"/>
<sequence length="137" mass="14829">MRAKRILPLLLVPVLLSGCGLMGEEPQGDKVAPLQLPTVQNEGMAGSTALSFTAWVKEEGTEEQRRAVVGHVSMMWGDWKSPGELGFVLTDHSEKAPAQTVAEAFTKWEDNADTTVRAAVYGKGGKLLYAHEPPPSR</sequence>
<organism evidence="1 2">
    <name type="scientific">Streptomyces pratisoli</name>
    <dbReference type="NCBI Taxonomy" id="3139917"/>
    <lineage>
        <taxon>Bacteria</taxon>
        <taxon>Bacillati</taxon>
        <taxon>Actinomycetota</taxon>
        <taxon>Actinomycetes</taxon>
        <taxon>Kitasatosporales</taxon>
        <taxon>Streptomycetaceae</taxon>
        <taxon>Streptomyces</taxon>
    </lineage>
</organism>
<reference evidence="1" key="1">
    <citation type="submission" date="2024-03" db="EMBL/GenBank/DDBJ databases">
        <title>Novel Streptomyces species of biotechnological and ecological value are a feature of Machair soil.</title>
        <authorList>
            <person name="Prole J.R."/>
            <person name="Goodfellow M."/>
            <person name="Allenby N."/>
            <person name="Ward A.C."/>
        </authorList>
    </citation>
    <scope>NUCLEOTIDE SEQUENCE</scope>
    <source>
        <strain evidence="1">MS1.AVA.4</strain>
    </source>
</reference>
<protein>
    <submittedName>
        <fullName evidence="1">Uncharacterized protein</fullName>
    </submittedName>
</protein>
<evidence type="ECO:0000313" key="1">
    <source>
        <dbReference type="EMBL" id="MEJ8659025.1"/>
    </source>
</evidence>
<name>A0ACC6QL38_9ACTN</name>
<dbReference type="Proteomes" id="UP001375539">
    <property type="component" value="Unassembled WGS sequence"/>
</dbReference>
<dbReference type="EMBL" id="JBBKAI010000002">
    <property type="protein sequence ID" value="MEJ8659025.1"/>
    <property type="molecule type" value="Genomic_DNA"/>
</dbReference>
<keyword evidence="2" id="KW-1185">Reference proteome</keyword>
<accession>A0ACC6QL38</accession>
<comment type="caution">
    <text evidence="1">The sequence shown here is derived from an EMBL/GenBank/DDBJ whole genome shotgun (WGS) entry which is preliminary data.</text>
</comment>
<evidence type="ECO:0000313" key="2">
    <source>
        <dbReference type="Proteomes" id="UP001375539"/>
    </source>
</evidence>